<evidence type="ECO:0000313" key="3">
    <source>
        <dbReference type="Proteomes" id="UP001152533"/>
    </source>
</evidence>
<keyword evidence="1" id="KW-0472">Membrane</keyword>
<accession>A0A9W4RI17</accession>
<reference evidence="2" key="1">
    <citation type="submission" date="2022-08" db="EMBL/GenBank/DDBJ databases">
        <authorList>
            <person name="Giroux E."/>
            <person name="Giroux E."/>
        </authorList>
    </citation>
    <scope>NUCLEOTIDE SEQUENCE</scope>
    <source>
        <strain evidence="2">H1091258</strain>
    </source>
</reference>
<proteinExistence type="predicted"/>
<dbReference type="AlphaFoldDB" id="A0A9W4RI17"/>
<dbReference type="Proteomes" id="UP001152533">
    <property type="component" value="Unassembled WGS sequence"/>
</dbReference>
<sequence>MAGSLYPVTTETELVTQASRPRSTTNAPLWYLIYNSLLIALSILAIAFWGFSAHAPLLYSFHFGQWLLANPKKSTIIWTVCGTIVAAILLFLLSSVLFLMVRQKARFLSAILLWETNISAGVSAAQESFGVRNASVRVVESLFKGSTGGVLPLGFEGISAFSNVKFMSWDPSMSTQSQQFNYSLTQQGLSADVTCQETSSTPIQTQLLKSMEVTNSNAGGTMELRRFIVNQGNCGSNHTFVVPGIGVVAPGFCQPDAMVKKYVLYLTPMGRYSRAPLSLPNMTALLNR</sequence>
<feature type="transmembrane region" description="Helical" evidence="1">
    <location>
        <begin position="76"/>
        <end position="101"/>
    </location>
</feature>
<evidence type="ECO:0000256" key="1">
    <source>
        <dbReference type="SAM" id="Phobius"/>
    </source>
</evidence>
<name>A0A9W4RI17_9PEZI</name>
<keyword evidence="1" id="KW-0812">Transmembrane</keyword>
<comment type="caution">
    <text evidence="2">The sequence shown here is derived from an EMBL/GenBank/DDBJ whole genome shotgun (WGS) entry which is preliminary data.</text>
</comment>
<protein>
    <submittedName>
        <fullName evidence="2">Uncharacterized protein</fullName>
    </submittedName>
</protein>
<keyword evidence="1" id="KW-1133">Transmembrane helix</keyword>
<gene>
    <name evidence="2" type="ORF">CGXH109_LOCUS6365</name>
</gene>
<keyword evidence="3" id="KW-1185">Reference proteome</keyword>
<evidence type="ECO:0000313" key="2">
    <source>
        <dbReference type="EMBL" id="CAI0641657.1"/>
    </source>
</evidence>
<feature type="transmembrane region" description="Helical" evidence="1">
    <location>
        <begin position="29"/>
        <end position="51"/>
    </location>
</feature>
<organism evidence="2 3">
    <name type="scientific">Colletotrichum noveboracense</name>
    <dbReference type="NCBI Taxonomy" id="2664923"/>
    <lineage>
        <taxon>Eukaryota</taxon>
        <taxon>Fungi</taxon>
        <taxon>Dikarya</taxon>
        <taxon>Ascomycota</taxon>
        <taxon>Pezizomycotina</taxon>
        <taxon>Sordariomycetes</taxon>
        <taxon>Hypocreomycetidae</taxon>
        <taxon>Glomerellales</taxon>
        <taxon>Glomerellaceae</taxon>
        <taxon>Colletotrichum</taxon>
        <taxon>Colletotrichum gloeosporioides species complex</taxon>
    </lineage>
</organism>
<dbReference type="EMBL" id="CAMGZC010000023">
    <property type="protein sequence ID" value="CAI0641657.1"/>
    <property type="molecule type" value="Genomic_DNA"/>
</dbReference>